<reference evidence="4 5" key="1">
    <citation type="submission" date="2016-11" db="EMBL/GenBank/DDBJ databases">
        <authorList>
            <person name="Jaros S."/>
            <person name="Januszkiewicz K."/>
            <person name="Wedrychowicz H."/>
        </authorList>
    </citation>
    <scope>NUCLEOTIDE SEQUENCE [LARGE SCALE GENOMIC DNA]</scope>
    <source>
        <strain evidence="4 5">DSM 10502</strain>
    </source>
</reference>
<keyword evidence="2" id="KW-0732">Signal</keyword>
<proteinExistence type="predicted"/>
<dbReference type="AlphaFoldDB" id="A0A1M4SE01"/>
<dbReference type="Proteomes" id="UP000184404">
    <property type="component" value="Unassembled WGS sequence"/>
</dbReference>
<dbReference type="STRING" id="1123243.SAMN02745190_00103"/>
<evidence type="ECO:0000313" key="5">
    <source>
        <dbReference type="Proteomes" id="UP000184404"/>
    </source>
</evidence>
<evidence type="ECO:0000256" key="1">
    <source>
        <dbReference type="ARBA" id="ARBA00023237"/>
    </source>
</evidence>
<keyword evidence="1" id="KW-0472">Membrane</keyword>
<dbReference type="Gene3D" id="2.60.450.10">
    <property type="entry name" value="Lipopolysaccharide (LPS) transport protein A like domain"/>
    <property type="match status" value="2"/>
</dbReference>
<evidence type="ECO:0000256" key="2">
    <source>
        <dbReference type="SAM" id="SignalP"/>
    </source>
</evidence>
<protein>
    <submittedName>
        <fullName evidence="4">Lipopolysaccharide export system protein LptA</fullName>
    </submittedName>
</protein>
<dbReference type="EMBL" id="FQUG01000002">
    <property type="protein sequence ID" value="SHE30474.1"/>
    <property type="molecule type" value="Genomic_DNA"/>
</dbReference>
<keyword evidence="1" id="KW-0998">Cell outer membrane</keyword>
<feature type="signal peptide" evidence="2">
    <location>
        <begin position="1"/>
        <end position="26"/>
    </location>
</feature>
<feature type="domain" description="Organic solvent tolerance-like N-terminal" evidence="3">
    <location>
        <begin position="71"/>
        <end position="226"/>
    </location>
</feature>
<dbReference type="InterPro" id="IPR050218">
    <property type="entry name" value="LptD"/>
</dbReference>
<dbReference type="Pfam" id="PF03968">
    <property type="entry name" value="LptD_N"/>
    <property type="match status" value="1"/>
</dbReference>
<sequence>MSTMKSIHKKSIAAAAAVLLGISSFAIVGAEPSNGASELNGDVVEYNAKTGLMTADGHVVLKHNDGVARGSHAEYNTKTQDGLLTGGVVANQGDTHLTCDSVRFFGGTQVVAEGNVHGSKGDKAYEGPRAEYSTDNEYLRLPAGGTITTADGSFTADYMEGWMKENHARGVGNAYVTSPKRNFEGGGDEAEYFGEESGKVVLTGNAWAIQDNNRLKSQRLTVYLDEKGQAQTEAAQ</sequence>
<gene>
    <name evidence="4" type="ORF">SAMN02745190_00103</name>
</gene>
<dbReference type="PANTHER" id="PTHR30189">
    <property type="entry name" value="LPS-ASSEMBLY PROTEIN"/>
    <property type="match status" value="1"/>
</dbReference>
<accession>A0A1M4SE01</accession>
<dbReference type="GO" id="GO:0009279">
    <property type="term" value="C:cell outer membrane"/>
    <property type="evidence" value="ECO:0007669"/>
    <property type="project" value="TreeGrafter"/>
</dbReference>
<evidence type="ECO:0000313" key="4">
    <source>
        <dbReference type="EMBL" id="SHE30474.1"/>
    </source>
</evidence>
<feature type="chain" id="PRO_5038455301" evidence="2">
    <location>
        <begin position="27"/>
        <end position="236"/>
    </location>
</feature>
<evidence type="ECO:0000259" key="3">
    <source>
        <dbReference type="Pfam" id="PF03968"/>
    </source>
</evidence>
<keyword evidence="5" id="KW-1185">Reference proteome</keyword>
<dbReference type="InterPro" id="IPR005653">
    <property type="entry name" value="OstA-like_N"/>
</dbReference>
<dbReference type="PANTHER" id="PTHR30189:SF1">
    <property type="entry name" value="LPS-ASSEMBLY PROTEIN LPTD"/>
    <property type="match status" value="1"/>
</dbReference>
<organism evidence="4 5">
    <name type="scientific">Schwartzia succinivorans DSM 10502</name>
    <dbReference type="NCBI Taxonomy" id="1123243"/>
    <lineage>
        <taxon>Bacteria</taxon>
        <taxon>Bacillati</taxon>
        <taxon>Bacillota</taxon>
        <taxon>Negativicutes</taxon>
        <taxon>Selenomonadales</taxon>
        <taxon>Selenomonadaceae</taxon>
        <taxon>Schwartzia</taxon>
    </lineage>
</organism>
<name>A0A1M4SE01_9FIRM</name>
<dbReference type="GO" id="GO:1990351">
    <property type="term" value="C:transporter complex"/>
    <property type="evidence" value="ECO:0007669"/>
    <property type="project" value="TreeGrafter"/>
</dbReference>